<comment type="caution">
    <text evidence="2">The sequence shown here is derived from an EMBL/GenBank/DDBJ whole genome shotgun (WGS) entry which is preliminary data.</text>
</comment>
<dbReference type="PANTHER" id="PTHR18964">
    <property type="entry name" value="ROK (REPRESSOR, ORF, KINASE) FAMILY"/>
    <property type="match status" value="1"/>
</dbReference>
<sequence length="404" mass="41863">MQWLYKLRLEVMSPLAQERSRDSLGALVLQLHMRGGIASRAELTEVLGCGRSAMGYLLGELTSRGLISIDPTGGPAPSTDGGRPSHAVLVADGAPTVVAAQLSAESVAVARVGLGGKVHARVERSLRTRDTTDALDMLSELITEFAGPGVLGVGLAVPSPVRRTDGFAAAALHLGWRGVPLRELLLERLGMPLALGNDANLAAMAEYRHGAGKGAEQLLYLMTGHVGLGGAVVSEGRLFLGARGYAIEPGHITVDPAGASCPCGSTGCLEVEADHRGLLRAAGRGDHPLHEVPAAVEEVLAAAVAGDARCGAAVEQATRHLGSGLASLLNLTDADRIVLGGTLGRLYDLRPRIVDEGVASRSFLTEVGEIPVVPGALPDSVLLGAAELALQPLLEDPKRVLDRE</sequence>
<dbReference type="Proteomes" id="UP001501747">
    <property type="component" value="Unassembled WGS sequence"/>
</dbReference>
<evidence type="ECO:0000313" key="3">
    <source>
        <dbReference type="Proteomes" id="UP001501747"/>
    </source>
</evidence>
<protein>
    <submittedName>
        <fullName evidence="2">ROK family protein</fullName>
    </submittedName>
</protein>
<dbReference type="InterPro" id="IPR000600">
    <property type="entry name" value="ROK"/>
</dbReference>
<dbReference type="InterPro" id="IPR043129">
    <property type="entry name" value="ATPase_NBD"/>
</dbReference>
<proteinExistence type="inferred from homology"/>
<accession>A0ABP7U0N3</accession>
<evidence type="ECO:0000256" key="1">
    <source>
        <dbReference type="ARBA" id="ARBA00006479"/>
    </source>
</evidence>
<dbReference type="SUPFAM" id="SSF53067">
    <property type="entry name" value="Actin-like ATPase domain"/>
    <property type="match status" value="1"/>
</dbReference>
<dbReference type="Gene3D" id="1.10.10.10">
    <property type="entry name" value="Winged helix-like DNA-binding domain superfamily/Winged helix DNA-binding domain"/>
    <property type="match status" value="1"/>
</dbReference>
<dbReference type="PANTHER" id="PTHR18964:SF149">
    <property type="entry name" value="BIFUNCTIONAL UDP-N-ACETYLGLUCOSAMINE 2-EPIMERASE_N-ACETYLMANNOSAMINE KINASE"/>
    <property type="match status" value="1"/>
</dbReference>
<evidence type="ECO:0000313" key="2">
    <source>
        <dbReference type="EMBL" id="GAA4034071.1"/>
    </source>
</evidence>
<reference evidence="3" key="1">
    <citation type="journal article" date="2019" name="Int. J. Syst. Evol. Microbiol.">
        <title>The Global Catalogue of Microorganisms (GCM) 10K type strain sequencing project: providing services to taxonomists for standard genome sequencing and annotation.</title>
        <authorList>
            <consortium name="The Broad Institute Genomics Platform"/>
            <consortium name="The Broad Institute Genome Sequencing Center for Infectious Disease"/>
            <person name="Wu L."/>
            <person name="Ma J."/>
        </authorList>
    </citation>
    <scope>NUCLEOTIDE SEQUENCE [LARGE SCALE GENOMIC DNA]</scope>
    <source>
        <strain evidence="3">JCM 17342</strain>
    </source>
</reference>
<name>A0ABP7U0N3_9PSEU</name>
<keyword evidence="3" id="KW-1185">Reference proteome</keyword>
<gene>
    <name evidence="2" type="ORF">GCM10022247_68930</name>
</gene>
<dbReference type="InterPro" id="IPR036388">
    <property type="entry name" value="WH-like_DNA-bd_sf"/>
</dbReference>
<organism evidence="2 3">
    <name type="scientific">Allokutzneria multivorans</name>
    <dbReference type="NCBI Taxonomy" id="1142134"/>
    <lineage>
        <taxon>Bacteria</taxon>
        <taxon>Bacillati</taxon>
        <taxon>Actinomycetota</taxon>
        <taxon>Actinomycetes</taxon>
        <taxon>Pseudonocardiales</taxon>
        <taxon>Pseudonocardiaceae</taxon>
        <taxon>Allokutzneria</taxon>
    </lineage>
</organism>
<dbReference type="Pfam" id="PF00480">
    <property type="entry name" value="ROK"/>
    <property type="match status" value="1"/>
</dbReference>
<dbReference type="Gene3D" id="3.30.420.40">
    <property type="match status" value="2"/>
</dbReference>
<comment type="similarity">
    <text evidence="1">Belongs to the ROK (NagC/XylR) family.</text>
</comment>
<dbReference type="EMBL" id="BAABAL010000026">
    <property type="protein sequence ID" value="GAA4034071.1"/>
    <property type="molecule type" value="Genomic_DNA"/>
</dbReference>